<feature type="domain" description="RanBD1" evidence="4">
    <location>
        <begin position="283"/>
        <end position="435"/>
    </location>
</feature>
<organism evidence="5 6">
    <name type="scientific">Aphidius gifuensis</name>
    <name type="common">Parasitoid wasp</name>
    <dbReference type="NCBI Taxonomy" id="684658"/>
    <lineage>
        <taxon>Eukaryota</taxon>
        <taxon>Metazoa</taxon>
        <taxon>Ecdysozoa</taxon>
        <taxon>Arthropoda</taxon>
        <taxon>Hexapoda</taxon>
        <taxon>Insecta</taxon>
        <taxon>Pterygota</taxon>
        <taxon>Neoptera</taxon>
        <taxon>Endopterygota</taxon>
        <taxon>Hymenoptera</taxon>
        <taxon>Apocrita</taxon>
        <taxon>Ichneumonoidea</taxon>
        <taxon>Braconidae</taxon>
        <taxon>Aphidiinae</taxon>
        <taxon>Aphidius</taxon>
    </lineage>
</organism>
<dbReference type="InterPro" id="IPR011993">
    <property type="entry name" value="PH-like_dom_sf"/>
</dbReference>
<evidence type="ECO:0000256" key="3">
    <source>
        <dbReference type="SAM" id="MobiDB-lite"/>
    </source>
</evidence>
<evidence type="ECO:0000313" key="6">
    <source>
        <dbReference type="Proteomes" id="UP000639338"/>
    </source>
</evidence>
<dbReference type="PANTHER" id="PTHR23138">
    <property type="entry name" value="RAN BINDING PROTEIN"/>
    <property type="match status" value="1"/>
</dbReference>
<keyword evidence="6" id="KW-1185">Reference proteome</keyword>
<keyword evidence="2" id="KW-0539">Nucleus</keyword>
<comment type="caution">
    <text evidence="5">The sequence shown here is derived from an EMBL/GenBank/DDBJ whole genome shotgun (WGS) entry which is preliminary data.</text>
</comment>
<feature type="compositionally biased region" description="Basic and acidic residues" evidence="3">
    <location>
        <begin position="250"/>
        <end position="267"/>
    </location>
</feature>
<feature type="compositionally biased region" description="Basic and acidic residues" evidence="3">
    <location>
        <begin position="1"/>
        <end position="12"/>
    </location>
</feature>
<evidence type="ECO:0000313" key="5">
    <source>
        <dbReference type="EMBL" id="KAF7987421.1"/>
    </source>
</evidence>
<dbReference type="GO" id="GO:0005634">
    <property type="term" value="C:nucleus"/>
    <property type="evidence" value="ECO:0007669"/>
    <property type="project" value="UniProtKB-SubCell"/>
</dbReference>
<dbReference type="InterPro" id="IPR045255">
    <property type="entry name" value="RanBP1-like"/>
</dbReference>
<dbReference type="Gene3D" id="2.30.29.30">
    <property type="entry name" value="Pleckstrin-homology domain (PH domain)/Phosphotyrosine-binding domain (PTB)"/>
    <property type="match status" value="1"/>
</dbReference>
<reference evidence="5 6" key="1">
    <citation type="submission" date="2020-08" db="EMBL/GenBank/DDBJ databases">
        <title>Aphidius gifuensis genome sequencing and assembly.</title>
        <authorList>
            <person name="Du Z."/>
        </authorList>
    </citation>
    <scope>NUCLEOTIDE SEQUENCE [LARGE SCALE GENOMIC DNA]</scope>
    <source>
        <strain evidence="5">YNYX2018</strain>
        <tissue evidence="5">Adults</tissue>
    </source>
</reference>
<feature type="compositionally biased region" description="Acidic residues" evidence="3">
    <location>
        <begin position="106"/>
        <end position="116"/>
    </location>
</feature>
<feature type="compositionally biased region" description="Acidic residues" evidence="3">
    <location>
        <begin position="227"/>
        <end position="237"/>
    </location>
</feature>
<dbReference type="PROSITE" id="PS50196">
    <property type="entry name" value="RANBD1"/>
    <property type="match status" value="1"/>
</dbReference>
<accession>A0A834XMG3</accession>
<dbReference type="InterPro" id="IPR000156">
    <property type="entry name" value="Ran_bind_dom"/>
</dbReference>
<comment type="subcellular location">
    <subcellularLocation>
        <location evidence="1">Nucleus</location>
    </subcellularLocation>
</comment>
<proteinExistence type="predicted"/>
<gene>
    <name evidence="5" type="ORF">HCN44_003183</name>
</gene>
<feature type="compositionally biased region" description="Gly residues" evidence="3">
    <location>
        <begin position="238"/>
        <end position="247"/>
    </location>
</feature>
<evidence type="ECO:0000259" key="4">
    <source>
        <dbReference type="PROSITE" id="PS50196"/>
    </source>
</evidence>
<evidence type="ECO:0000256" key="2">
    <source>
        <dbReference type="ARBA" id="ARBA00023242"/>
    </source>
</evidence>
<protein>
    <recommendedName>
        <fullName evidence="4">RanBD1 domain-containing protein</fullName>
    </recommendedName>
</protein>
<feature type="region of interest" description="Disordered" evidence="3">
    <location>
        <begin position="1"/>
        <end position="145"/>
    </location>
</feature>
<feature type="compositionally biased region" description="Basic and acidic residues" evidence="3">
    <location>
        <begin position="188"/>
        <end position="206"/>
    </location>
</feature>
<feature type="compositionally biased region" description="Low complexity" evidence="3">
    <location>
        <begin position="80"/>
        <end position="97"/>
    </location>
</feature>
<feature type="compositionally biased region" description="Acidic residues" evidence="3">
    <location>
        <begin position="23"/>
        <end position="42"/>
    </location>
</feature>
<dbReference type="SUPFAM" id="SSF50729">
    <property type="entry name" value="PH domain-like"/>
    <property type="match status" value="1"/>
</dbReference>
<dbReference type="Pfam" id="PF00638">
    <property type="entry name" value="Ran_BP1"/>
    <property type="match status" value="1"/>
</dbReference>
<dbReference type="GO" id="GO:0006611">
    <property type="term" value="P:protein export from nucleus"/>
    <property type="evidence" value="ECO:0007669"/>
    <property type="project" value="TreeGrafter"/>
</dbReference>
<feature type="compositionally biased region" description="Low complexity" evidence="3">
    <location>
        <begin position="268"/>
        <end position="285"/>
    </location>
</feature>
<dbReference type="Proteomes" id="UP000639338">
    <property type="component" value="Unassembled WGS sequence"/>
</dbReference>
<dbReference type="PANTHER" id="PTHR23138:SF142">
    <property type="entry name" value="RAN-BINDING PROTEIN 3B-RELATED"/>
    <property type="match status" value="1"/>
</dbReference>
<feature type="compositionally biased region" description="Basic and acidic residues" evidence="3">
    <location>
        <begin position="117"/>
        <end position="131"/>
    </location>
</feature>
<feature type="region of interest" description="Disordered" evidence="3">
    <location>
        <begin position="186"/>
        <end position="287"/>
    </location>
</feature>
<dbReference type="CDD" id="cd13180">
    <property type="entry name" value="RanBD_RanBP3"/>
    <property type="match status" value="1"/>
</dbReference>
<dbReference type="EMBL" id="JACMRX010000006">
    <property type="protein sequence ID" value="KAF7987421.1"/>
    <property type="molecule type" value="Genomic_DNA"/>
</dbReference>
<name>A0A834XMG3_APHGI</name>
<dbReference type="AlphaFoldDB" id="A0A834XMG3"/>
<evidence type="ECO:0000256" key="1">
    <source>
        <dbReference type="ARBA" id="ARBA00004123"/>
    </source>
</evidence>
<dbReference type="OrthoDB" id="10250354at2759"/>
<sequence length="444" mass="49161">MADCTESKEDSNAPRLPAVMELDAVDESSENSANDDLEDQSCEENSRPKVMHLRKFYEGSNSIKMSSFPPSILRPSQLGGFSFNTSNSTTTPSTSGPLEKKTNQNDSDENNEDINNDNDKNTKNDEKNNKNEDDENSDDKKLTPLKFLPLLSNVKEHDNNTNNSMTSKTSVSGFVFGQNFNERATVAKNDKNDDHNNDSDVKKNSDDADDNNTIKNNIIDNDKVVDNDDDDNNDADGGDGSSGGGNSAGDDDKNKDKDENNDEKKVNENGGLFSTAATALRTTSRPGITLSQAAQEVEEANRANKRKYNEVALKTGEEDEINVLQINNAILFTFDKETKGWKERGRGPLRLNDRDEESRLIGRISGTQRLMLNTKIWPGMTAELPGAKSLRITAMDIPDDKVSGDIRIFLVQAAPKEVDELHELLIQRIQRAKERQPKKIATGV</sequence>
<feature type="compositionally biased region" description="Polar residues" evidence="3">
    <location>
        <begin position="59"/>
        <end position="69"/>
    </location>
</feature>
<dbReference type="SMART" id="SM00160">
    <property type="entry name" value="RanBD"/>
    <property type="match status" value="1"/>
</dbReference>